<sequence>MQLSFSFNSPDSEALAFLSNTTRYSVMSGGSEDASYTTHITLPHEFETAPQMTSTSEMSLNTSASKSSAASSGSTAIPECANTRCNTPDVTAAASESPPFPLVLSLQPHGAHVPPLYQLSTEDAALRAHIAINAKLLLHTLTGHEADDIIDLLYVKEMWFSTEVLIYALCLVNRLTSRYPNWSGRHSEANPADVSVADSVVRCRNASNMQHTLPILTHVCSSTSSDISHIDSYDDMVMSNRLSEFKVCLHSTSTNNLSDVFNRHNTRRRVVALLLISSKFHGDVVYKTSSLTNALNRFREEKRSLQEQCATGNPTDSTATTSATLVPSRPPPRIAPAHLGQCEKQLFQQLGCTVLVHRKEYQNCEDIVFRGI</sequence>
<name>A0A640KVN1_LEITA</name>
<evidence type="ECO:0000256" key="1">
    <source>
        <dbReference type="SAM" id="MobiDB-lite"/>
    </source>
</evidence>
<dbReference type="OrthoDB" id="261029at2759"/>
<feature type="compositionally biased region" description="Low complexity" evidence="1">
    <location>
        <begin position="63"/>
        <end position="76"/>
    </location>
</feature>
<dbReference type="AlphaFoldDB" id="A0A640KVN1"/>
<evidence type="ECO:0000313" key="2">
    <source>
        <dbReference type="EMBL" id="GET91569.1"/>
    </source>
</evidence>
<gene>
    <name evidence="2" type="ORF">LtaPh_3224300</name>
</gene>
<accession>A0A640KVN1</accession>
<dbReference type="VEuPathDB" id="TriTrypDB:LtaPh_3224300"/>
<feature type="compositionally biased region" description="Polar residues" evidence="1">
    <location>
        <begin position="306"/>
        <end position="325"/>
    </location>
</feature>
<proteinExistence type="predicted"/>
<feature type="region of interest" description="Disordered" evidence="1">
    <location>
        <begin position="51"/>
        <end position="80"/>
    </location>
</feature>
<reference evidence="2" key="1">
    <citation type="submission" date="2019-11" db="EMBL/GenBank/DDBJ databases">
        <title>Leishmania tarentolae CDS.</title>
        <authorList>
            <person name="Goto Y."/>
            <person name="Yamagishi J."/>
        </authorList>
    </citation>
    <scope>NUCLEOTIDE SEQUENCE [LARGE SCALE GENOMIC DNA]</scope>
    <source>
        <strain evidence="2">Parrot Tar II</strain>
    </source>
</reference>
<evidence type="ECO:0000313" key="3">
    <source>
        <dbReference type="Proteomes" id="UP000419144"/>
    </source>
</evidence>
<dbReference type="EMBL" id="BLBS01000048">
    <property type="protein sequence ID" value="GET91569.1"/>
    <property type="molecule type" value="Genomic_DNA"/>
</dbReference>
<keyword evidence="3" id="KW-1185">Reference proteome</keyword>
<protein>
    <submittedName>
        <fullName evidence="2">Uncharacterized protein</fullName>
    </submittedName>
</protein>
<feature type="compositionally biased region" description="Polar residues" evidence="1">
    <location>
        <begin position="51"/>
        <end position="62"/>
    </location>
</feature>
<dbReference type="Proteomes" id="UP000419144">
    <property type="component" value="Unassembled WGS sequence"/>
</dbReference>
<organism evidence="2 3">
    <name type="scientific">Leishmania tarentolae</name>
    <name type="common">Sauroleishmania tarentolae</name>
    <dbReference type="NCBI Taxonomy" id="5689"/>
    <lineage>
        <taxon>Eukaryota</taxon>
        <taxon>Discoba</taxon>
        <taxon>Euglenozoa</taxon>
        <taxon>Kinetoplastea</taxon>
        <taxon>Metakinetoplastina</taxon>
        <taxon>Trypanosomatida</taxon>
        <taxon>Trypanosomatidae</taxon>
        <taxon>Leishmaniinae</taxon>
        <taxon>Leishmania</taxon>
        <taxon>lizard Leishmania</taxon>
    </lineage>
</organism>
<comment type="caution">
    <text evidence="2">The sequence shown here is derived from an EMBL/GenBank/DDBJ whole genome shotgun (WGS) entry which is preliminary data.</text>
</comment>
<feature type="region of interest" description="Disordered" evidence="1">
    <location>
        <begin position="305"/>
        <end position="332"/>
    </location>
</feature>